<protein>
    <recommendedName>
        <fullName evidence="4">Carboxypeptidase regulatory-like domain-containing protein</fullName>
    </recommendedName>
</protein>
<evidence type="ECO:0000313" key="3">
    <source>
        <dbReference type="Proteomes" id="UP000179245"/>
    </source>
</evidence>
<dbReference type="AlphaFoldDB" id="A0A1G2QN24"/>
<dbReference type="SUPFAM" id="SSF49464">
    <property type="entry name" value="Carboxypeptidase regulatory domain-like"/>
    <property type="match status" value="2"/>
</dbReference>
<comment type="caution">
    <text evidence="2">The sequence shown here is derived from an EMBL/GenBank/DDBJ whole genome shotgun (WGS) entry which is preliminary data.</text>
</comment>
<proteinExistence type="predicted"/>
<dbReference type="InterPro" id="IPR008969">
    <property type="entry name" value="CarboxyPept-like_regulatory"/>
</dbReference>
<dbReference type="InterPro" id="IPR012902">
    <property type="entry name" value="N_methyl_site"/>
</dbReference>
<keyword evidence="1" id="KW-0812">Transmembrane</keyword>
<keyword evidence="1" id="KW-1133">Transmembrane helix</keyword>
<evidence type="ECO:0000313" key="2">
    <source>
        <dbReference type="EMBL" id="OHA62034.1"/>
    </source>
</evidence>
<dbReference type="Gene3D" id="2.60.40.1120">
    <property type="entry name" value="Carboxypeptidase-like, regulatory domain"/>
    <property type="match status" value="1"/>
</dbReference>
<dbReference type="PROSITE" id="PS00409">
    <property type="entry name" value="PROKAR_NTER_METHYL"/>
    <property type="match status" value="1"/>
</dbReference>
<evidence type="ECO:0008006" key="4">
    <source>
        <dbReference type="Google" id="ProtNLM"/>
    </source>
</evidence>
<gene>
    <name evidence="2" type="ORF">A2117_01990</name>
</gene>
<evidence type="ECO:0000256" key="1">
    <source>
        <dbReference type="SAM" id="Phobius"/>
    </source>
</evidence>
<keyword evidence="1" id="KW-0472">Membrane</keyword>
<name>A0A1G2QN24_9BACT</name>
<dbReference type="EMBL" id="MHTO01000022">
    <property type="protein sequence ID" value="OHA62034.1"/>
    <property type="molecule type" value="Genomic_DNA"/>
</dbReference>
<reference evidence="2 3" key="1">
    <citation type="journal article" date="2016" name="Nat. Commun.">
        <title>Thousands of microbial genomes shed light on interconnected biogeochemical processes in an aquifer system.</title>
        <authorList>
            <person name="Anantharaman K."/>
            <person name="Brown C.T."/>
            <person name="Hug L.A."/>
            <person name="Sharon I."/>
            <person name="Castelle C.J."/>
            <person name="Probst A.J."/>
            <person name="Thomas B.C."/>
            <person name="Singh A."/>
            <person name="Wilkins M.J."/>
            <person name="Karaoz U."/>
            <person name="Brodie E.L."/>
            <person name="Williams K.H."/>
            <person name="Hubbard S.S."/>
            <person name="Banfield J.F."/>
        </authorList>
    </citation>
    <scope>NUCLEOTIDE SEQUENCE [LARGE SCALE GENOMIC DNA]</scope>
</reference>
<organism evidence="2 3">
    <name type="scientific">Candidatus Wildermuthbacteria bacterium GWA2_46_15</name>
    <dbReference type="NCBI Taxonomy" id="1802443"/>
    <lineage>
        <taxon>Bacteria</taxon>
        <taxon>Candidatus Wildermuthiibacteriota</taxon>
    </lineage>
</organism>
<feature type="transmembrane region" description="Helical" evidence="1">
    <location>
        <begin position="12"/>
        <end position="33"/>
    </location>
</feature>
<accession>A0A1G2QN24</accession>
<dbReference type="STRING" id="1802443.A2117_01990"/>
<sequence>MKKLFSQKGLTLIETMVGIFLTLVVFLGIFGAYQLGLKVIIQSRNKIVATQLANGEIEKIRNLPYGSVGIVGGFPSGSLSQFSASRQNNVDYQVERRVDYVVDALDGIVSPADDCPNDYKKVEIKVSWSGRFSGQVALITDMAPASLAEECSETGGILQVSVFDAAGAMVPSPLIEVKDQATNQVIKSATPFSGKHYFSLSPASYKVVVSKTGYSQERTFGTEEVTTPEKPHPIVLEGELIPLSLNVDRLSTMAVLTLSAWGSASFYDSFLNESKIFQIFQLSLAEGRVSLATYQSSGYLISTTITPENMIAWDNLSFSDSEPETTRILYRLLYLQGENWLIVPDRDLPGNESGFEVSPVNLKNLDKTTYPELRIRGDFSTPDPSLTPILSDWQVSWKTSEATAAPWIPFHLRGEKIIGRNALEEPVFKYSSDHVSDGSGTFTLSAFEWDNYYFSINPGSSLDLIATEPEPQPMGLAPNTAFQVKLYLKAQTSLLLTSQNNLTLEPIFAAQARLTNTQLGYDSTLYTNEKGQAYFLPLQSATYNLEVAAPGYSTLTTPVSVAGDQTKIVTLEQIE</sequence>
<dbReference type="Proteomes" id="UP000179245">
    <property type="component" value="Unassembled WGS sequence"/>
</dbReference>